<name>X1B8Y7_9ZZZZ</name>
<organism evidence="1">
    <name type="scientific">marine sediment metagenome</name>
    <dbReference type="NCBI Taxonomy" id="412755"/>
    <lineage>
        <taxon>unclassified sequences</taxon>
        <taxon>metagenomes</taxon>
        <taxon>ecological metagenomes</taxon>
    </lineage>
</organism>
<sequence length="53" mass="6134">IKLYRKPLKQWIRTVNGHIEHLSTKEGDSRNKASGQDGHDLKVIKDGIVKFDY</sequence>
<dbReference type="AlphaFoldDB" id="X1B8Y7"/>
<accession>X1B8Y7</accession>
<reference evidence="1" key="1">
    <citation type="journal article" date="2014" name="Front. Microbiol.">
        <title>High frequency of phylogenetically diverse reductive dehalogenase-homologous genes in deep subseafloor sedimentary metagenomes.</title>
        <authorList>
            <person name="Kawai M."/>
            <person name="Futagami T."/>
            <person name="Toyoda A."/>
            <person name="Takaki Y."/>
            <person name="Nishi S."/>
            <person name="Hori S."/>
            <person name="Arai W."/>
            <person name="Tsubouchi T."/>
            <person name="Morono Y."/>
            <person name="Uchiyama I."/>
            <person name="Ito T."/>
            <person name="Fujiyama A."/>
            <person name="Inagaki F."/>
            <person name="Takami H."/>
        </authorList>
    </citation>
    <scope>NUCLEOTIDE SEQUENCE</scope>
    <source>
        <strain evidence="1">Expedition CK06-06</strain>
    </source>
</reference>
<dbReference type="EMBL" id="BART01017680">
    <property type="protein sequence ID" value="GAG80598.1"/>
    <property type="molecule type" value="Genomic_DNA"/>
</dbReference>
<feature type="non-terminal residue" evidence="1">
    <location>
        <position position="1"/>
    </location>
</feature>
<protein>
    <submittedName>
        <fullName evidence="1">Uncharacterized protein</fullName>
    </submittedName>
</protein>
<proteinExistence type="predicted"/>
<comment type="caution">
    <text evidence="1">The sequence shown here is derived from an EMBL/GenBank/DDBJ whole genome shotgun (WGS) entry which is preliminary data.</text>
</comment>
<evidence type="ECO:0000313" key="1">
    <source>
        <dbReference type="EMBL" id="GAG80598.1"/>
    </source>
</evidence>
<gene>
    <name evidence="1" type="ORF">S01H4_33566</name>
</gene>